<feature type="domain" description="Glycosyltransferase family 28 N-terminal" evidence="10">
    <location>
        <begin position="3"/>
        <end position="133"/>
    </location>
</feature>
<dbReference type="CDD" id="cd03785">
    <property type="entry name" value="GT28_MurG"/>
    <property type="match status" value="1"/>
</dbReference>
<dbReference type="PANTHER" id="PTHR21015">
    <property type="entry name" value="UDP-N-ACETYLGLUCOSAMINE--N-ACETYLMURAMYL-(PENTAPEPTIDE) PYROPHOSPHORYL-UNDECAPRENOL N-ACETYLGLUCOSAMINE TRANSFERASE 1"/>
    <property type="match status" value="1"/>
</dbReference>
<dbReference type="Pfam" id="PF04101">
    <property type="entry name" value="Glyco_tran_28_C"/>
    <property type="match status" value="1"/>
</dbReference>
<sequence>MKIVLAGAGTAGHIEPALAVANAWKESYPNSRFEFVGTSAGLENSLVPAAGYQLSFISKVPMPRKLKGDVLKAPIRFFGALKSARQIVSGADCVIGFGGYVSAPIYLAAAITRTPFVIHEANSIAGWANKFGASLGGAMAVGKAIPTGKFKAAKVVGLPLKPAIAAAFDEAEKDWQKARIAAKAKLGFTDSKPLLLVVGGSQGSVAINSVISQAKAELVSDFNIIHSIGGKNELPKASDGYRPVSYIEDMATAYLAADLIIARSGAITCAEVNALGKYALFIPLAIGNGEQARNADFLISQDRAEVLNQSDFTVTWLQDNLARMVAKSAKHLKGNESDRAAVGNIVALMRSHARIG</sequence>
<dbReference type="PANTHER" id="PTHR21015:SF22">
    <property type="entry name" value="GLYCOSYLTRANSFERASE"/>
    <property type="match status" value="1"/>
</dbReference>
<evidence type="ECO:0000256" key="1">
    <source>
        <dbReference type="ARBA" id="ARBA00022475"/>
    </source>
</evidence>
<gene>
    <name evidence="12" type="ORF">GM50_5470</name>
</gene>
<evidence type="ECO:0000256" key="7">
    <source>
        <dbReference type="ARBA" id="ARBA00023136"/>
    </source>
</evidence>
<dbReference type="SUPFAM" id="SSF53756">
    <property type="entry name" value="UDP-Glycosyltransferase/glycogen phosphorylase"/>
    <property type="match status" value="1"/>
</dbReference>
<dbReference type="GO" id="GO:0009252">
    <property type="term" value="P:peptidoglycan biosynthetic process"/>
    <property type="evidence" value="ECO:0007669"/>
    <property type="project" value="UniProtKB-KW"/>
</dbReference>
<dbReference type="GO" id="GO:0071555">
    <property type="term" value="P:cell wall organization"/>
    <property type="evidence" value="ECO:0007669"/>
    <property type="project" value="UniProtKB-KW"/>
</dbReference>
<keyword evidence="9" id="KW-0961">Cell wall biogenesis/degradation</keyword>
<dbReference type="InterPro" id="IPR006009">
    <property type="entry name" value="GlcNAc_MurG"/>
</dbReference>
<dbReference type="Gene3D" id="3.40.50.2000">
    <property type="entry name" value="Glycogen Phosphorylase B"/>
    <property type="match status" value="2"/>
</dbReference>
<evidence type="ECO:0000256" key="5">
    <source>
        <dbReference type="ARBA" id="ARBA00022960"/>
    </source>
</evidence>
<proteinExistence type="inferred from homology"/>
<dbReference type="InterPro" id="IPR007235">
    <property type="entry name" value="Glyco_trans_28_C"/>
</dbReference>
<dbReference type="AlphaFoldDB" id="A0A094Q7W9"/>
<organism evidence="12">
    <name type="scientific">freshwater metagenome</name>
    <dbReference type="NCBI Taxonomy" id="449393"/>
    <lineage>
        <taxon>unclassified sequences</taxon>
        <taxon>metagenomes</taxon>
        <taxon>ecological metagenomes</taxon>
    </lineage>
</organism>
<evidence type="ECO:0000259" key="10">
    <source>
        <dbReference type="Pfam" id="PF03033"/>
    </source>
</evidence>
<keyword evidence="7" id="KW-0472">Membrane</keyword>
<evidence type="ECO:0000313" key="12">
    <source>
        <dbReference type="EMBL" id="KGA19452.1"/>
    </source>
</evidence>
<evidence type="ECO:0008006" key="13">
    <source>
        <dbReference type="Google" id="ProtNLM"/>
    </source>
</evidence>
<dbReference type="HAMAP" id="MF_00033">
    <property type="entry name" value="MurG"/>
    <property type="match status" value="1"/>
</dbReference>
<evidence type="ECO:0000256" key="4">
    <source>
        <dbReference type="ARBA" id="ARBA00022679"/>
    </source>
</evidence>
<evidence type="ECO:0000259" key="11">
    <source>
        <dbReference type="Pfam" id="PF04101"/>
    </source>
</evidence>
<keyword evidence="5" id="KW-0133">Cell shape</keyword>
<keyword evidence="1" id="KW-1003">Cell membrane</keyword>
<evidence type="ECO:0000256" key="8">
    <source>
        <dbReference type="ARBA" id="ARBA00023306"/>
    </source>
</evidence>
<reference evidence="12" key="1">
    <citation type="submission" date="2014-05" db="EMBL/GenBank/DDBJ databases">
        <title>Key roles for freshwater Actinobacteria revealed by deep metagenomic sequencing.</title>
        <authorList>
            <person name="Ghai R."/>
            <person name="Mizuno C.M."/>
            <person name="Picazo A."/>
            <person name="Camacho A."/>
            <person name="Rodriguez-Valera F."/>
        </authorList>
    </citation>
    <scope>NUCLEOTIDE SEQUENCE</scope>
</reference>
<name>A0A094Q7W9_9ZZZZ</name>
<dbReference type="GO" id="GO:0008360">
    <property type="term" value="P:regulation of cell shape"/>
    <property type="evidence" value="ECO:0007669"/>
    <property type="project" value="UniProtKB-KW"/>
</dbReference>
<keyword evidence="6" id="KW-0573">Peptidoglycan synthesis</keyword>
<protein>
    <recommendedName>
        <fullName evidence="13">UDP-diphospho-muramoylpentapeptide beta-N-acetylglucosaminyltransferase</fullName>
    </recommendedName>
</protein>
<dbReference type="EMBL" id="JNSK01000012">
    <property type="protein sequence ID" value="KGA19452.1"/>
    <property type="molecule type" value="Genomic_DNA"/>
</dbReference>
<evidence type="ECO:0000256" key="6">
    <source>
        <dbReference type="ARBA" id="ARBA00022984"/>
    </source>
</evidence>
<feature type="domain" description="Glycosyl transferase family 28 C-terminal" evidence="11">
    <location>
        <begin position="195"/>
        <end position="332"/>
    </location>
</feature>
<dbReference type="GO" id="GO:0005975">
    <property type="term" value="P:carbohydrate metabolic process"/>
    <property type="evidence" value="ECO:0007669"/>
    <property type="project" value="InterPro"/>
</dbReference>
<accession>A0A094Q7W9</accession>
<dbReference type="Pfam" id="PF03033">
    <property type="entry name" value="Glyco_transf_28"/>
    <property type="match status" value="1"/>
</dbReference>
<keyword evidence="3" id="KW-0328">Glycosyltransferase</keyword>
<keyword evidence="8" id="KW-0131">Cell cycle</keyword>
<keyword evidence="2" id="KW-0132">Cell division</keyword>
<dbReference type="GO" id="GO:0051301">
    <property type="term" value="P:cell division"/>
    <property type="evidence" value="ECO:0007669"/>
    <property type="project" value="UniProtKB-KW"/>
</dbReference>
<keyword evidence="4" id="KW-0808">Transferase</keyword>
<dbReference type="GO" id="GO:0050511">
    <property type="term" value="F:undecaprenyldiphospho-muramoylpentapeptide beta-N-acetylglucosaminyltransferase activity"/>
    <property type="evidence" value="ECO:0007669"/>
    <property type="project" value="InterPro"/>
</dbReference>
<dbReference type="InterPro" id="IPR004276">
    <property type="entry name" value="GlycoTrans_28_N"/>
</dbReference>
<evidence type="ECO:0000256" key="2">
    <source>
        <dbReference type="ARBA" id="ARBA00022618"/>
    </source>
</evidence>
<evidence type="ECO:0000256" key="9">
    <source>
        <dbReference type="ARBA" id="ARBA00023316"/>
    </source>
</evidence>
<evidence type="ECO:0000256" key="3">
    <source>
        <dbReference type="ARBA" id="ARBA00022676"/>
    </source>
</evidence>
<comment type="caution">
    <text evidence="12">The sequence shown here is derived from an EMBL/GenBank/DDBJ whole genome shotgun (WGS) entry which is preliminary data.</text>
</comment>